<dbReference type="PROSITE" id="PS51257">
    <property type="entry name" value="PROKAR_LIPOPROTEIN"/>
    <property type="match status" value="1"/>
</dbReference>
<dbReference type="OrthoDB" id="9881819at2"/>
<dbReference type="KEGG" id="bko:CKF48_22955"/>
<evidence type="ECO:0000313" key="2">
    <source>
        <dbReference type="EMBL" id="ASV70151.1"/>
    </source>
</evidence>
<dbReference type="Proteomes" id="UP000215137">
    <property type="component" value="Plasmid pBkBDGP4A"/>
</dbReference>
<evidence type="ECO:0008006" key="4">
    <source>
        <dbReference type="Google" id="ProtNLM"/>
    </source>
</evidence>
<reference evidence="2 3" key="1">
    <citation type="submission" date="2017-08" db="EMBL/GenBank/DDBJ databases">
        <title>Complete Genome Sequence of Bacillus kochii Oregon-R-modENCODE STRAIN BDGP4, isolated from Drosophila melanogaster gut.</title>
        <authorList>
            <person name="Wan K.H."/>
            <person name="Yu C."/>
            <person name="Park S."/>
            <person name="Hammonds A.S."/>
            <person name="Booth B.W."/>
            <person name="Celniker S.E."/>
        </authorList>
    </citation>
    <scope>NUCLEOTIDE SEQUENCE [LARGE SCALE GENOMIC DNA]</scope>
    <source>
        <strain evidence="2 3">BDGP4</strain>
        <plasmid evidence="3">pbkbdgp4a</plasmid>
    </source>
</reference>
<protein>
    <recommendedName>
        <fullName evidence="4">Lipoprotein</fullName>
    </recommendedName>
</protein>
<keyword evidence="1" id="KW-0732">Signal</keyword>
<dbReference type="AlphaFoldDB" id="A0A286R811"/>
<name>A0A286R811_9BACI</name>
<proteinExistence type="predicted"/>
<feature type="signal peptide" evidence="1">
    <location>
        <begin position="1"/>
        <end position="19"/>
    </location>
</feature>
<sequence>MKRLTASILSLGLILTACGGNNSPLGLDGEKIQKGVNEKAQKIANIKNGGYKEEDIELVQLCAVVQNGKEEFGHADLYTVSWQTSDGEHQYKHRMSSDDYVVDGATNRYTVYEDIGCYEY</sequence>
<evidence type="ECO:0000256" key="1">
    <source>
        <dbReference type="SAM" id="SignalP"/>
    </source>
</evidence>
<evidence type="ECO:0000313" key="3">
    <source>
        <dbReference type="Proteomes" id="UP000215137"/>
    </source>
</evidence>
<gene>
    <name evidence="2" type="ORF">CKF48_22955</name>
</gene>
<dbReference type="RefSeq" id="WP_095373713.1">
    <property type="nucleotide sequence ID" value="NZ_CP022984.1"/>
</dbReference>
<accession>A0A286R811</accession>
<geneLocation type="plasmid" evidence="3">
    <name>pbkbdgp4a</name>
</geneLocation>
<keyword evidence="3" id="KW-1185">Reference proteome</keyword>
<keyword evidence="2" id="KW-0614">Plasmid</keyword>
<feature type="chain" id="PRO_5038464190" description="Lipoprotein" evidence="1">
    <location>
        <begin position="20"/>
        <end position="120"/>
    </location>
</feature>
<dbReference type="EMBL" id="CP022984">
    <property type="protein sequence ID" value="ASV70151.1"/>
    <property type="molecule type" value="Genomic_DNA"/>
</dbReference>
<organism evidence="2 3">
    <name type="scientific">Cytobacillus kochii</name>
    <dbReference type="NCBI Taxonomy" id="859143"/>
    <lineage>
        <taxon>Bacteria</taxon>
        <taxon>Bacillati</taxon>
        <taxon>Bacillota</taxon>
        <taxon>Bacilli</taxon>
        <taxon>Bacillales</taxon>
        <taxon>Bacillaceae</taxon>
        <taxon>Cytobacillus</taxon>
    </lineage>
</organism>